<proteinExistence type="predicted"/>
<dbReference type="Gene3D" id="3.40.50.2300">
    <property type="match status" value="1"/>
</dbReference>
<dbReference type="FunFam" id="3.40.50.2300:FF:000001">
    <property type="entry name" value="DNA-binding response regulator PhoB"/>
    <property type="match status" value="1"/>
</dbReference>
<dbReference type="PROSITE" id="PS51755">
    <property type="entry name" value="OMPR_PHOB"/>
    <property type="match status" value="1"/>
</dbReference>
<dbReference type="AlphaFoldDB" id="I2C2J8"/>
<dbReference type="SUPFAM" id="SSF52172">
    <property type="entry name" value="CheY-like"/>
    <property type="match status" value="1"/>
</dbReference>
<keyword evidence="7" id="KW-0804">Transcription</keyword>
<dbReference type="GO" id="GO:0006355">
    <property type="term" value="P:regulation of DNA-templated transcription"/>
    <property type="evidence" value="ECO:0007669"/>
    <property type="project" value="InterPro"/>
</dbReference>
<evidence type="ECO:0000256" key="2">
    <source>
        <dbReference type="ARBA" id="ARBA00022490"/>
    </source>
</evidence>
<dbReference type="EMBL" id="CP003332">
    <property type="protein sequence ID" value="AFJ60872.1"/>
    <property type="molecule type" value="Genomic_DNA"/>
</dbReference>
<dbReference type="FunFam" id="1.10.10.10:FF:000018">
    <property type="entry name" value="DNA-binding response regulator ResD"/>
    <property type="match status" value="1"/>
</dbReference>
<dbReference type="HOGENOM" id="CLU_000445_30_4_9"/>
<name>I2C2J8_BACAY</name>
<dbReference type="Gene3D" id="6.10.250.690">
    <property type="match status" value="1"/>
</dbReference>
<accession>I2C2J8</accession>
<keyword evidence="3 8" id="KW-0597">Phosphoprotein</keyword>
<dbReference type="InterPro" id="IPR016032">
    <property type="entry name" value="Sig_transdc_resp-reg_C-effctor"/>
</dbReference>
<dbReference type="InterPro" id="IPR039420">
    <property type="entry name" value="WalR-like"/>
</dbReference>
<dbReference type="InterPro" id="IPR001867">
    <property type="entry name" value="OmpR/PhoB-type_DNA-bd"/>
</dbReference>
<evidence type="ECO:0000313" key="12">
    <source>
        <dbReference type="EMBL" id="AFJ60872.1"/>
    </source>
</evidence>
<dbReference type="PATRIC" id="fig|1126211.3.peg.785"/>
<evidence type="ECO:0000256" key="3">
    <source>
        <dbReference type="ARBA" id="ARBA00022553"/>
    </source>
</evidence>
<feature type="domain" description="Response regulatory" evidence="10">
    <location>
        <begin position="24"/>
        <end position="137"/>
    </location>
</feature>
<dbReference type="PANTHER" id="PTHR48111:SF40">
    <property type="entry name" value="PHOSPHATE REGULON TRANSCRIPTIONAL REGULATORY PROTEIN PHOB"/>
    <property type="match status" value="1"/>
</dbReference>
<evidence type="ECO:0000259" key="11">
    <source>
        <dbReference type="PROSITE" id="PS51755"/>
    </source>
</evidence>
<dbReference type="SUPFAM" id="SSF46894">
    <property type="entry name" value="C-terminal effector domain of the bipartite response regulators"/>
    <property type="match status" value="1"/>
</dbReference>
<keyword evidence="4" id="KW-0902">Two-component regulatory system</keyword>
<dbReference type="GO" id="GO:0000156">
    <property type="term" value="F:phosphorelay response regulator activity"/>
    <property type="evidence" value="ECO:0007669"/>
    <property type="project" value="TreeGrafter"/>
</dbReference>
<dbReference type="InterPro" id="IPR036388">
    <property type="entry name" value="WH-like_DNA-bd_sf"/>
</dbReference>
<feature type="domain" description="OmpR/PhoB-type" evidence="11">
    <location>
        <begin position="152"/>
        <end position="251"/>
    </location>
</feature>
<feature type="DNA-binding region" description="OmpR/PhoB-type" evidence="9">
    <location>
        <begin position="152"/>
        <end position="251"/>
    </location>
</feature>
<dbReference type="SMART" id="SM00862">
    <property type="entry name" value="Trans_reg_C"/>
    <property type="match status" value="1"/>
</dbReference>
<organism evidence="12 13">
    <name type="scientific">Bacillus amyloliquefaciens (strain Y2)</name>
    <name type="common">Bacillus amyloliquefaciens subsp. plantarum (strain B9601-Y2)</name>
    <dbReference type="NCBI Taxonomy" id="1155777"/>
    <lineage>
        <taxon>Bacteria</taxon>
        <taxon>Bacillati</taxon>
        <taxon>Bacillota</taxon>
        <taxon>Bacilli</taxon>
        <taxon>Bacillales</taxon>
        <taxon>Bacillaceae</taxon>
        <taxon>Bacillus</taxon>
        <taxon>Bacillus amyloliquefaciens group</taxon>
    </lineage>
</organism>
<dbReference type="Gene3D" id="1.10.10.10">
    <property type="entry name" value="Winged helix-like DNA-binding domain superfamily/Winged helix DNA-binding domain"/>
    <property type="match status" value="1"/>
</dbReference>
<dbReference type="SMART" id="SM00448">
    <property type="entry name" value="REC"/>
    <property type="match status" value="1"/>
</dbReference>
<dbReference type="CDD" id="cd00383">
    <property type="entry name" value="trans_reg_C"/>
    <property type="match status" value="1"/>
</dbReference>
<dbReference type="GO" id="GO:0000976">
    <property type="term" value="F:transcription cis-regulatory region binding"/>
    <property type="evidence" value="ECO:0007669"/>
    <property type="project" value="TreeGrafter"/>
</dbReference>
<dbReference type="PANTHER" id="PTHR48111">
    <property type="entry name" value="REGULATOR OF RPOS"/>
    <property type="match status" value="1"/>
</dbReference>
<comment type="subcellular location">
    <subcellularLocation>
        <location evidence="1">Cytoplasm</location>
    </subcellularLocation>
</comment>
<evidence type="ECO:0000256" key="4">
    <source>
        <dbReference type="ARBA" id="ARBA00023012"/>
    </source>
</evidence>
<dbReference type="InterPro" id="IPR011006">
    <property type="entry name" value="CheY-like_superfamily"/>
</dbReference>
<evidence type="ECO:0000256" key="6">
    <source>
        <dbReference type="ARBA" id="ARBA00023125"/>
    </source>
</evidence>
<dbReference type="InterPro" id="IPR001789">
    <property type="entry name" value="Sig_transdc_resp-reg_receiver"/>
</dbReference>
<gene>
    <name evidence="12" type="primary">ycbL</name>
    <name evidence="12" type="ORF">MUS_0822</name>
</gene>
<keyword evidence="6 9" id="KW-0238">DNA-binding</keyword>
<evidence type="ECO:0000256" key="1">
    <source>
        <dbReference type="ARBA" id="ARBA00004496"/>
    </source>
</evidence>
<evidence type="ECO:0000256" key="5">
    <source>
        <dbReference type="ARBA" id="ARBA00023015"/>
    </source>
</evidence>
<evidence type="ECO:0000256" key="9">
    <source>
        <dbReference type="PROSITE-ProRule" id="PRU01091"/>
    </source>
</evidence>
<keyword evidence="5" id="KW-0805">Transcription regulation</keyword>
<protein>
    <submittedName>
        <fullName evidence="12">Putative sensory transduction protein</fullName>
    </submittedName>
</protein>
<dbReference type="PROSITE" id="PS50110">
    <property type="entry name" value="RESPONSE_REGULATORY"/>
    <property type="match status" value="1"/>
</dbReference>
<evidence type="ECO:0000256" key="7">
    <source>
        <dbReference type="ARBA" id="ARBA00023163"/>
    </source>
</evidence>
<evidence type="ECO:0000256" key="8">
    <source>
        <dbReference type="PROSITE-ProRule" id="PRU00169"/>
    </source>
</evidence>
<dbReference type="Pfam" id="PF00486">
    <property type="entry name" value="Trans_reg_C"/>
    <property type="match status" value="1"/>
</dbReference>
<keyword evidence="2" id="KW-0963">Cytoplasm</keyword>
<dbReference type="Proteomes" id="UP000002878">
    <property type="component" value="Chromosome"/>
</dbReference>
<dbReference type="KEGG" id="bqy:MUS_0822"/>
<dbReference type="GO" id="GO:0005829">
    <property type="term" value="C:cytosol"/>
    <property type="evidence" value="ECO:0007669"/>
    <property type="project" value="TreeGrafter"/>
</dbReference>
<sequence>MNTHCYLHKYKKYEGGCHEVKEIRVLIADDEKVIRDLLKKYIERELYLADVAKDGQEALALFEQNTYHLVILDLMMPKMDGIEVCRKLREKTNVPILMLTAKDHEADKIVGLSIGADDYITKPFSVNEVVARIKALMRRFFILGSGSGTEEKPLLKYKGLSIDVKRYIVCVAGEEISLTAKELELLKFMASNPEQVFTKAQLFRNVWGNHYLEDDNTVMVHIRKLRKKIEKDPSNPQFIQTVWGIGYKFAGEKDES</sequence>
<reference evidence="12 13" key="1">
    <citation type="journal article" date="2012" name="J. Biotechnol.">
        <title>Genome sequence of the plant growth promoting strain Bacillus amyloliquefaciens subsp. plantarum B9601-Y2 and expression of mersacidin and other secondary metabolites.</title>
        <authorList>
            <person name="He P."/>
            <person name="Hao K."/>
            <person name="Blom J."/>
            <person name="Ruckert C."/>
            <person name="Vater J."/>
            <person name="Mao Z."/>
            <person name="Wu Y."/>
            <person name="Hou M."/>
            <person name="He P."/>
            <person name="He Y."/>
            <person name="Borriss R."/>
        </authorList>
    </citation>
    <scope>NUCLEOTIDE SEQUENCE [LARGE SCALE GENOMIC DNA]</scope>
    <source>
        <strain evidence="12">Y2</strain>
    </source>
</reference>
<dbReference type="GO" id="GO:0032993">
    <property type="term" value="C:protein-DNA complex"/>
    <property type="evidence" value="ECO:0007669"/>
    <property type="project" value="TreeGrafter"/>
</dbReference>
<evidence type="ECO:0000313" key="13">
    <source>
        <dbReference type="Proteomes" id="UP000002878"/>
    </source>
</evidence>
<dbReference type="Pfam" id="PF00072">
    <property type="entry name" value="Response_reg"/>
    <property type="match status" value="1"/>
</dbReference>
<evidence type="ECO:0000259" key="10">
    <source>
        <dbReference type="PROSITE" id="PS50110"/>
    </source>
</evidence>
<feature type="modified residue" description="4-aspartylphosphate" evidence="8">
    <location>
        <position position="73"/>
    </location>
</feature>
<dbReference type="CDD" id="cd17574">
    <property type="entry name" value="REC_OmpR"/>
    <property type="match status" value="1"/>
</dbReference>